<keyword evidence="10" id="KW-1185">Reference proteome</keyword>
<dbReference type="RefSeq" id="XP_004989517.1">
    <property type="nucleotide sequence ID" value="XM_004989460.1"/>
</dbReference>
<dbReference type="Pfam" id="PF13692">
    <property type="entry name" value="Glyco_trans_1_4"/>
    <property type="match status" value="1"/>
</dbReference>
<dbReference type="GO" id="GO:0005789">
    <property type="term" value="C:endoplasmic reticulum membrane"/>
    <property type="evidence" value="ECO:0007669"/>
    <property type="project" value="UniProtKB-SubCell"/>
</dbReference>
<evidence type="ECO:0000256" key="6">
    <source>
        <dbReference type="ARBA" id="ARBA00022824"/>
    </source>
</evidence>
<accession>F2UN69</accession>
<comment type="pathway">
    <text evidence="2">Protein modification; protein glycosylation.</text>
</comment>
<dbReference type="GeneID" id="16070066"/>
<keyword evidence="6" id="KW-0256">Endoplasmic reticulum</keyword>
<evidence type="ECO:0000256" key="2">
    <source>
        <dbReference type="ARBA" id="ARBA00004922"/>
    </source>
</evidence>
<evidence type="ECO:0000256" key="3">
    <source>
        <dbReference type="ARBA" id="ARBA00022676"/>
    </source>
</evidence>
<dbReference type="InterPro" id="IPR026051">
    <property type="entry name" value="ALG1-like"/>
</dbReference>
<evidence type="ECO:0000256" key="7">
    <source>
        <dbReference type="ARBA" id="ARBA00022989"/>
    </source>
</evidence>
<dbReference type="PANTHER" id="PTHR13036">
    <property type="entry name" value="BETA1,4 MANNOSYLTRANSFERASE"/>
    <property type="match status" value="1"/>
</dbReference>
<protein>
    <submittedName>
        <fullName evidence="9">Uncharacterized protein</fullName>
    </submittedName>
</protein>
<sequence length="138" mass="15637">MRKQFEERIASLALHHVTIVTAWLRIEDYPHMLASADIGVSLHLSSSGLDLPMKVVDMFGCELPVCAVNFPCLHELVKDGENGRVFDTSEQLHRQLKELLAGFPESAELKRMRANLSAFTARGWDVTWRERARDVFAS</sequence>
<keyword evidence="7" id="KW-1133">Transmembrane helix</keyword>
<evidence type="ECO:0000256" key="4">
    <source>
        <dbReference type="ARBA" id="ARBA00022679"/>
    </source>
</evidence>
<dbReference type="InParanoid" id="F2UN69"/>
<dbReference type="Proteomes" id="UP000007799">
    <property type="component" value="Unassembled WGS sequence"/>
</dbReference>
<dbReference type="EMBL" id="GL832983">
    <property type="protein sequence ID" value="EGD78568.1"/>
    <property type="molecule type" value="Genomic_DNA"/>
</dbReference>
<proteinExistence type="predicted"/>
<name>F2UN69_SALR5</name>
<dbReference type="SUPFAM" id="SSF53756">
    <property type="entry name" value="UDP-Glycosyltransferase/glycogen phosphorylase"/>
    <property type="match status" value="1"/>
</dbReference>
<dbReference type="eggNOG" id="KOG2941">
    <property type="taxonomic scope" value="Eukaryota"/>
</dbReference>
<keyword evidence="8" id="KW-0472">Membrane</keyword>
<keyword evidence="4" id="KW-0808">Transferase</keyword>
<evidence type="ECO:0000256" key="8">
    <source>
        <dbReference type="ARBA" id="ARBA00023136"/>
    </source>
</evidence>
<reference evidence="9" key="1">
    <citation type="submission" date="2009-08" db="EMBL/GenBank/DDBJ databases">
        <title>Annotation of Salpingoeca rosetta.</title>
        <authorList>
            <consortium name="The Broad Institute Genome Sequencing Platform"/>
            <person name="Russ C."/>
            <person name="Cuomo C."/>
            <person name="Burger G."/>
            <person name="Gray M.W."/>
            <person name="Holland P.W.H."/>
            <person name="King N."/>
            <person name="Lang F.B.F."/>
            <person name="Roger A.J."/>
            <person name="Ruiz-Trillo I."/>
            <person name="Young S.K."/>
            <person name="Zeng Q."/>
            <person name="Gargeya S."/>
            <person name="Alvarado L."/>
            <person name="Berlin A."/>
            <person name="Chapman S.B."/>
            <person name="Chen Z."/>
            <person name="Freedman E."/>
            <person name="Gellesch M."/>
            <person name="Goldberg J."/>
            <person name="Griggs A."/>
            <person name="Gujja S."/>
            <person name="Heilman E."/>
            <person name="Heiman D."/>
            <person name="Howarth C."/>
            <person name="Mehta T."/>
            <person name="Neiman D."/>
            <person name="Pearson M."/>
            <person name="Roberts A."/>
            <person name="Saif S."/>
            <person name="Shea T."/>
            <person name="Shenoy N."/>
            <person name="Sisk P."/>
            <person name="Stolte C."/>
            <person name="Sykes S."/>
            <person name="White J."/>
            <person name="Yandava C."/>
            <person name="Haas B."/>
            <person name="Nusbaum C."/>
            <person name="Birren B."/>
        </authorList>
    </citation>
    <scope>NUCLEOTIDE SEQUENCE [LARGE SCALE GENOMIC DNA]</scope>
    <source>
        <strain evidence="9">ATCC 50818</strain>
    </source>
</reference>
<dbReference type="AlphaFoldDB" id="F2UN69"/>
<dbReference type="PANTHER" id="PTHR13036:SF0">
    <property type="entry name" value="CHITOBIOSYLDIPHOSPHODOLICHOL BETA-MANNOSYLTRANSFERASE"/>
    <property type="match status" value="1"/>
</dbReference>
<dbReference type="Gene3D" id="3.40.50.2000">
    <property type="entry name" value="Glycogen Phosphorylase B"/>
    <property type="match status" value="1"/>
</dbReference>
<comment type="subcellular location">
    <subcellularLocation>
        <location evidence="1">Endoplasmic reticulum membrane</location>
        <topology evidence="1">Single-pass membrane protein</topology>
    </subcellularLocation>
</comment>
<evidence type="ECO:0000256" key="5">
    <source>
        <dbReference type="ARBA" id="ARBA00022692"/>
    </source>
</evidence>
<dbReference type="OrthoDB" id="614844at2759"/>
<organism evidence="10">
    <name type="scientific">Salpingoeca rosetta (strain ATCC 50818 / BSB-021)</name>
    <dbReference type="NCBI Taxonomy" id="946362"/>
    <lineage>
        <taxon>Eukaryota</taxon>
        <taxon>Choanoflagellata</taxon>
        <taxon>Craspedida</taxon>
        <taxon>Salpingoecidae</taxon>
        <taxon>Salpingoeca</taxon>
    </lineage>
</organism>
<evidence type="ECO:0000256" key="1">
    <source>
        <dbReference type="ARBA" id="ARBA00004389"/>
    </source>
</evidence>
<gene>
    <name evidence="9" type="ORF">PTSG_12859</name>
</gene>
<dbReference type="GO" id="GO:0000030">
    <property type="term" value="F:mannosyltransferase activity"/>
    <property type="evidence" value="ECO:0007669"/>
    <property type="project" value="InterPro"/>
</dbReference>
<evidence type="ECO:0000313" key="9">
    <source>
        <dbReference type="EMBL" id="EGD78568.1"/>
    </source>
</evidence>
<keyword evidence="5" id="KW-0812">Transmembrane</keyword>
<evidence type="ECO:0000313" key="10">
    <source>
        <dbReference type="Proteomes" id="UP000007799"/>
    </source>
</evidence>
<dbReference type="STRING" id="946362.F2UN69"/>
<keyword evidence="3" id="KW-0328">Glycosyltransferase</keyword>
<dbReference type="KEGG" id="sre:PTSG_12859"/>